<reference evidence="2" key="1">
    <citation type="journal article" date="2013" name="Genetics">
        <title>The draft genome and transcriptome of Panagrellus redivivus are shaped by the harsh demands of a free-living lifestyle.</title>
        <authorList>
            <person name="Srinivasan J."/>
            <person name="Dillman A.R."/>
            <person name="Macchietto M.G."/>
            <person name="Heikkinen L."/>
            <person name="Lakso M."/>
            <person name="Fracchia K.M."/>
            <person name="Antoshechkin I."/>
            <person name="Mortazavi A."/>
            <person name="Wong G."/>
            <person name="Sternberg P.W."/>
        </authorList>
    </citation>
    <scope>NUCLEOTIDE SEQUENCE [LARGE SCALE GENOMIC DNA]</scope>
    <source>
        <strain evidence="2">MT8872</strain>
    </source>
</reference>
<proteinExistence type="predicted"/>
<protein>
    <submittedName>
        <fullName evidence="3">G_PROTEIN_RECEP_F1_2 domain-containing protein</fullName>
    </submittedName>
</protein>
<dbReference type="WBParaSite" id="Pan_g23591.t2">
    <property type="protein sequence ID" value="Pan_g23591.t2"/>
    <property type="gene ID" value="Pan_g23591"/>
</dbReference>
<name>A0A7E4ZXP9_PANRE</name>
<evidence type="ECO:0000256" key="1">
    <source>
        <dbReference type="SAM" id="Phobius"/>
    </source>
</evidence>
<reference evidence="3" key="2">
    <citation type="submission" date="2020-10" db="UniProtKB">
        <authorList>
            <consortium name="WormBaseParasite"/>
        </authorList>
    </citation>
    <scope>IDENTIFICATION</scope>
</reference>
<keyword evidence="1" id="KW-1133">Transmembrane helix</keyword>
<dbReference type="AlphaFoldDB" id="A0A7E4ZXP9"/>
<keyword evidence="1" id="KW-0812">Transmembrane</keyword>
<evidence type="ECO:0000313" key="2">
    <source>
        <dbReference type="Proteomes" id="UP000492821"/>
    </source>
</evidence>
<feature type="transmembrane region" description="Helical" evidence="1">
    <location>
        <begin position="266"/>
        <end position="289"/>
    </location>
</feature>
<feature type="transmembrane region" description="Helical" evidence="1">
    <location>
        <begin position="239"/>
        <end position="260"/>
    </location>
</feature>
<feature type="transmembrane region" description="Helical" evidence="1">
    <location>
        <begin position="185"/>
        <end position="205"/>
    </location>
</feature>
<feature type="transmembrane region" description="Helical" evidence="1">
    <location>
        <begin position="12"/>
        <end position="31"/>
    </location>
</feature>
<dbReference type="Pfam" id="PF10317">
    <property type="entry name" value="7TM_GPCR_Srd"/>
    <property type="match status" value="1"/>
</dbReference>
<dbReference type="PANTHER" id="PTHR22943">
    <property type="entry name" value="7-TRANSMEMBRANE DOMAIN RECEPTOR C.ELEGANS"/>
    <property type="match status" value="1"/>
</dbReference>
<dbReference type="Gene3D" id="1.20.1070.10">
    <property type="entry name" value="Rhodopsin 7-helix transmembrane proteins"/>
    <property type="match status" value="1"/>
</dbReference>
<accession>A0A7E4ZXP9</accession>
<sequence>MPDLLFFYEAMYYVAFVCSMCLNSLLLYLVWNHTEKTMRAFANIIIQTVIVDMITSGVVTFSQIRIESANGDIFEAPGSSLNKYVYCAHSMIFGGITNINFWSIPIQAIYRYIIIVKKKKVTFWYPTMMFAIVTLDSIVCGMPLTISTRFIGGTPEEAKVKNLPFWKDRDTSNFCLFVARTWQNLLFMINMVGQQLIAFVVLIWLTSRLNKVIRDSKAHLSERTLAMHSQMTKKLYTQAALPGFVSILVTIICGLCFILPDYYGGFFLLLFTPYPWVSVANPLLTIFCIQSYRKAVINMFYNRPRSIISSDVSITLAGSNMRFSGKSTATVAPATHLSVPSLLNT</sequence>
<feature type="transmembrane region" description="Helical" evidence="1">
    <location>
        <begin position="123"/>
        <end position="146"/>
    </location>
</feature>
<keyword evidence="1" id="KW-0472">Membrane</keyword>
<keyword evidence="2" id="KW-1185">Reference proteome</keyword>
<dbReference type="Proteomes" id="UP000492821">
    <property type="component" value="Unassembled WGS sequence"/>
</dbReference>
<evidence type="ECO:0000313" key="3">
    <source>
        <dbReference type="WBParaSite" id="Pan_g23591.t2"/>
    </source>
</evidence>
<feature type="transmembrane region" description="Helical" evidence="1">
    <location>
        <begin position="84"/>
        <end position="102"/>
    </location>
</feature>
<dbReference type="PANTHER" id="PTHR22943:SF248">
    <property type="entry name" value="SEVEN TM RECEPTOR"/>
    <property type="match status" value="1"/>
</dbReference>
<feature type="transmembrane region" description="Helical" evidence="1">
    <location>
        <begin position="40"/>
        <end position="64"/>
    </location>
</feature>
<organism evidence="2 3">
    <name type="scientific">Panagrellus redivivus</name>
    <name type="common">Microworm</name>
    <dbReference type="NCBI Taxonomy" id="6233"/>
    <lineage>
        <taxon>Eukaryota</taxon>
        <taxon>Metazoa</taxon>
        <taxon>Ecdysozoa</taxon>
        <taxon>Nematoda</taxon>
        <taxon>Chromadorea</taxon>
        <taxon>Rhabditida</taxon>
        <taxon>Tylenchina</taxon>
        <taxon>Panagrolaimomorpha</taxon>
        <taxon>Panagrolaimoidea</taxon>
        <taxon>Panagrolaimidae</taxon>
        <taxon>Panagrellus</taxon>
    </lineage>
</organism>
<dbReference type="InterPro" id="IPR019421">
    <property type="entry name" value="7TM_GPCR_serpentine_rcpt_Srd"/>
</dbReference>
<dbReference type="SUPFAM" id="SSF81321">
    <property type="entry name" value="Family A G protein-coupled receptor-like"/>
    <property type="match status" value="1"/>
</dbReference>